<evidence type="ECO:0000313" key="3">
    <source>
        <dbReference type="Proteomes" id="UP000050580"/>
    </source>
</evidence>
<dbReference type="NCBIfam" id="TIGR01596">
    <property type="entry name" value="cas3_HD"/>
    <property type="match status" value="1"/>
</dbReference>
<dbReference type="InterPro" id="IPR006675">
    <property type="entry name" value="HDIG_dom"/>
</dbReference>
<feature type="domain" description="HD Cas3-type" evidence="1">
    <location>
        <begin position="21"/>
        <end position="127"/>
    </location>
</feature>
<dbReference type="Proteomes" id="UP000050580">
    <property type="component" value="Unassembled WGS sequence"/>
</dbReference>
<dbReference type="SUPFAM" id="SSF109604">
    <property type="entry name" value="HD-domain/PDEase-like"/>
    <property type="match status" value="1"/>
</dbReference>
<keyword evidence="3" id="KW-1185">Reference proteome</keyword>
<comment type="caution">
    <text evidence="2">The sequence shown here is derived from an EMBL/GenBank/DDBJ whole genome shotgun (WGS) entry which is preliminary data.</text>
</comment>
<name>A0A0U1PY23_9BURK</name>
<dbReference type="AlphaFoldDB" id="A0A0U1PY23"/>
<dbReference type="Gene3D" id="1.10.3210.10">
    <property type="entry name" value="Hypothetical protein af1432"/>
    <property type="match status" value="1"/>
</dbReference>
<reference evidence="2 3" key="1">
    <citation type="submission" date="2015-05" db="EMBL/GenBank/DDBJ databases">
        <title>Draft genome sequence of Lampropedia sp. CT6, isolated from the microbial mat of a hot water spring, located at Manikaran, India.</title>
        <authorList>
            <person name="Tripathi C."/>
            <person name="Rani P."/>
            <person name="Mahato N.K."/>
            <person name="Lal R."/>
        </authorList>
    </citation>
    <scope>NUCLEOTIDE SEQUENCE [LARGE SCALE GENOMIC DNA]</scope>
    <source>
        <strain evidence="2 3">CT6</strain>
    </source>
</reference>
<dbReference type="PROSITE" id="PS51643">
    <property type="entry name" value="HD_CAS3"/>
    <property type="match status" value="1"/>
</dbReference>
<sequence>MSCLESSDVSRYFAHSSPDPVKAGHQSMAEHANAVAALAQAHAVHFGAAQLARAAGLLHDLGKYCKPFQRKLQGQALQINHSTWGAKIALERYPQIGWLLAYGIAGHQAALANGASFDGERPVGGAS</sequence>
<dbReference type="EMBL" id="LBNQ01000033">
    <property type="protein sequence ID" value="KKW67356.1"/>
    <property type="molecule type" value="Genomic_DNA"/>
</dbReference>
<evidence type="ECO:0000313" key="2">
    <source>
        <dbReference type="EMBL" id="KKW67356.1"/>
    </source>
</evidence>
<organism evidence="2 3">
    <name type="scientific">Lampropedia cohaerens</name>
    <dbReference type="NCBI Taxonomy" id="1610491"/>
    <lineage>
        <taxon>Bacteria</taxon>
        <taxon>Pseudomonadati</taxon>
        <taxon>Pseudomonadota</taxon>
        <taxon>Betaproteobacteria</taxon>
        <taxon>Burkholderiales</taxon>
        <taxon>Comamonadaceae</taxon>
        <taxon>Lampropedia</taxon>
    </lineage>
</organism>
<dbReference type="STRING" id="1610491.AAV94_10960"/>
<proteinExistence type="predicted"/>
<evidence type="ECO:0000259" key="1">
    <source>
        <dbReference type="PROSITE" id="PS51643"/>
    </source>
</evidence>
<dbReference type="InterPro" id="IPR006674">
    <property type="entry name" value="HD_domain"/>
</dbReference>
<accession>A0A0U1PY23</accession>
<gene>
    <name evidence="2" type="ORF">AAV94_10960</name>
</gene>
<dbReference type="Pfam" id="PF01966">
    <property type="entry name" value="HD"/>
    <property type="match status" value="1"/>
</dbReference>
<dbReference type="RefSeq" id="WP_046742285.1">
    <property type="nucleotide sequence ID" value="NZ_LBNQ01000033.1"/>
</dbReference>
<dbReference type="NCBIfam" id="TIGR00277">
    <property type="entry name" value="HDIG"/>
    <property type="match status" value="1"/>
</dbReference>
<dbReference type="InterPro" id="IPR006483">
    <property type="entry name" value="CRISPR-assoc_Cas3_HD"/>
</dbReference>
<protein>
    <recommendedName>
        <fullName evidence="1">HD Cas3-type domain-containing protein</fullName>
    </recommendedName>
</protein>
<dbReference type="CDD" id="cd09641">
    <property type="entry name" value="Cas3''_I"/>
    <property type="match status" value="1"/>
</dbReference>